<feature type="region of interest" description="Disordered" evidence="1">
    <location>
        <begin position="121"/>
        <end position="212"/>
    </location>
</feature>
<dbReference type="AlphaFoldDB" id="A0A0H2RAM2"/>
<evidence type="ECO:0008006" key="5">
    <source>
        <dbReference type="Google" id="ProtNLM"/>
    </source>
</evidence>
<feature type="chain" id="PRO_5005201390" description="Ser-Thr-rich glycosyl-phosphatidyl-inositol-anchored membrane family-domain-containing protein" evidence="2">
    <location>
        <begin position="19"/>
        <end position="239"/>
    </location>
</feature>
<evidence type="ECO:0000256" key="1">
    <source>
        <dbReference type="SAM" id="MobiDB-lite"/>
    </source>
</evidence>
<dbReference type="OrthoDB" id="2432613at2759"/>
<evidence type="ECO:0000256" key="2">
    <source>
        <dbReference type="SAM" id="SignalP"/>
    </source>
</evidence>
<keyword evidence="4" id="KW-1185">Reference proteome</keyword>
<dbReference type="PANTHER" id="PTHR40633:SF1">
    <property type="entry name" value="GPI ANCHORED SERINE-THREONINE RICH PROTEIN (AFU_ORTHOLOGUE AFUA_1G03630)"/>
    <property type="match status" value="1"/>
</dbReference>
<evidence type="ECO:0000313" key="4">
    <source>
        <dbReference type="Proteomes" id="UP000053477"/>
    </source>
</evidence>
<accession>A0A0H2RAM2</accession>
<organism evidence="3 4">
    <name type="scientific">Schizopora paradoxa</name>
    <dbReference type="NCBI Taxonomy" id="27342"/>
    <lineage>
        <taxon>Eukaryota</taxon>
        <taxon>Fungi</taxon>
        <taxon>Dikarya</taxon>
        <taxon>Basidiomycota</taxon>
        <taxon>Agaricomycotina</taxon>
        <taxon>Agaricomycetes</taxon>
        <taxon>Hymenochaetales</taxon>
        <taxon>Schizoporaceae</taxon>
        <taxon>Schizopora</taxon>
    </lineage>
</organism>
<dbReference type="PANTHER" id="PTHR40633">
    <property type="entry name" value="MATRIX PROTEIN, PUTATIVE (AFU_ORTHOLOGUE AFUA_8G05410)-RELATED"/>
    <property type="match status" value="1"/>
</dbReference>
<dbReference type="InParanoid" id="A0A0H2RAM2"/>
<proteinExistence type="predicted"/>
<dbReference type="STRING" id="27342.A0A0H2RAM2"/>
<dbReference type="Proteomes" id="UP000053477">
    <property type="component" value="Unassembled WGS sequence"/>
</dbReference>
<gene>
    <name evidence="3" type="ORF">SCHPADRAFT_687590</name>
</gene>
<name>A0A0H2RAM2_9AGAM</name>
<feature type="signal peptide" evidence="2">
    <location>
        <begin position="1"/>
        <end position="18"/>
    </location>
</feature>
<feature type="compositionally biased region" description="Low complexity" evidence="1">
    <location>
        <begin position="148"/>
        <end position="212"/>
    </location>
</feature>
<keyword evidence="2" id="KW-0732">Signal</keyword>
<dbReference type="InterPro" id="IPR052982">
    <property type="entry name" value="SRP1/TIP1-like"/>
</dbReference>
<evidence type="ECO:0000313" key="3">
    <source>
        <dbReference type="EMBL" id="KLO06528.1"/>
    </source>
</evidence>
<reference evidence="3 4" key="1">
    <citation type="submission" date="2015-04" db="EMBL/GenBank/DDBJ databases">
        <title>Complete genome sequence of Schizopora paradoxa KUC8140, a cosmopolitan wood degrader in East Asia.</title>
        <authorList>
            <consortium name="DOE Joint Genome Institute"/>
            <person name="Min B."/>
            <person name="Park H."/>
            <person name="Jang Y."/>
            <person name="Kim J.-J."/>
            <person name="Kim K.H."/>
            <person name="Pangilinan J."/>
            <person name="Lipzen A."/>
            <person name="Riley R."/>
            <person name="Grigoriev I.V."/>
            <person name="Spatafora J.W."/>
            <person name="Choi I.-G."/>
        </authorList>
    </citation>
    <scope>NUCLEOTIDE SEQUENCE [LARGE SCALE GENOMIC DNA]</scope>
    <source>
        <strain evidence="3 4">KUC8140</strain>
    </source>
</reference>
<protein>
    <recommendedName>
        <fullName evidence="5">Ser-Thr-rich glycosyl-phosphatidyl-inositol-anchored membrane family-domain-containing protein</fullName>
    </recommendedName>
</protein>
<sequence length="239" mass="24245">MQIKWVALLTTSIALVSAVPTPLAPAPGALFNEGAQCTVEWTADPTGLWNVMNIQLMAGPNSPMQVLTTVGTVDGTDPAAATFSYPCPVVSPNSAIYFYQFTSPADPANVFWTGRFAIADPSGATTPPPNATQPTGEAIPWGFAVLGSGNTTSSTSSNSTTSTSTTSTNSTTSTLSTTTSSTSVTLTTTDTITSDDSSSTSQGPDPTTTTTNSALSLTIRSNALVAAALSGATLALLFA</sequence>
<dbReference type="EMBL" id="KQ086199">
    <property type="protein sequence ID" value="KLO06528.1"/>
    <property type="molecule type" value="Genomic_DNA"/>
</dbReference>